<feature type="region of interest" description="Disordered" evidence="2">
    <location>
        <begin position="818"/>
        <end position="866"/>
    </location>
</feature>
<evidence type="ECO:0000259" key="4">
    <source>
        <dbReference type="PROSITE" id="PS51676"/>
    </source>
</evidence>
<dbReference type="SMART" id="SM00456">
    <property type="entry name" value="WW"/>
    <property type="match status" value="3"/>
</dbReference>
<dbReference type="Pfam" id="PF23517">
    <property type="entry name" value="WW_TCERG1"/>
    <property type="match status" value="1"/>
</dbReference>
<dbReference type="SMART" id="SM00441">
    <property type="entry name" value="FF"/>
    <property type="match status" value="6"/>
</dbReference>
<feature type="domain" description="FF" evidence="4">
    <location>
        <begin position="628"/>
        <end position="681"/>
    </location>
</feature>
<dbReference type="FunFam" id="1.10.10.440:FF:000008">
    <property type="entry name" value="Transcription elongation regulator 1 (CA150)"/>
    <property type="match status" value="1"/>
</dbReference>
<evidence type="ECO:0000313" key="5">
    <source>
        <dbReference type="Proteomes" id="UP000515154"/>
    </source>
</evidence>
<feature type="domain" description="WW" evidence="3">
    <location>
        <begin position="251"/>
        <end position="278"/>
    </location>
</feature>
<feature type="compositionally biased region" description="Low complexity" evidence="2">
    <location>
        <begin position="1"/>
        <end position="17"/>
    </location>
</feature>
<dbReference type="InterPro" id="IPR002713">
    <property type="entry name" value="FF_domain"/>
</dbReference>
<dbReference type="PANTHER" id="PTHR15377:SF3">
    <property type="entry name" value="WW DOMAIN-CONTAINING PROTEIN"/>
    <property type="match status" value="1"/>
</dbReference>
<protein>
    <submittedName>
        <fullName evidence="6">Transcription elongation regulator 1 isoform X3</fullName>
    </submittedName>
</protein>
<evidence type="ECO:0000256" key="2">
    <source>
        <dbReference type="SAM" id="MobiDB-lite"/>
    </source>
</evidence>
<feature type="compositionally biased region" description="Basic and acidic residues" evidence="2">
    <location>
        <begin position="478"/>
        <end position="509"/>
    </location>
</feature>
<dbReference type="RefSeq" id="XP_036361331.1">
    <property type="nucleotide sequence ID" value="XM_036505438.1"/>
</dbReference>
<feature type="domain" description="WW" evidence="3">
    <location>
        <begin position="397"/>
        <end position="430"/>
    </location>
</feature>
<dbReference type="SUPFAM" id="SSF81698">
    <property type="entry name" value="FF domain"/>
    <property type="match status" value="5"/>
</dbReference>
<sequence length="1069" mass="120030">MAEDNTSSSASNVSNNQDSHKPDNDGYKSPMGNRYPMGPGPPRGPRGGFGMRGPRPGPPGPPPHFGRGPPPGPPPRFRGPPGPPPGMMRGPPPPGMRGPPPPGMRGPPPGPGGPRGPPFGRPPFDPNYGPPPGMHGPHGGGMPGGGMPPPPGMGGPGPHGPGPGPHGPPGMSPHGPPGPPHGPPGMQQGPPGPPGPPRPPMMPPPNIPPPNFSVPPPGFSLPPPVSNAPPNSISALPSQSNSLDVGNQELWVETKTAEGKSYYYNARTRESAWTKPENVKIITQSEVEAMAAQMTSQTPPTVTTNTVSSPGGTTTTAAAQPAVAQDLPPGFNPNLVPPGFNTNVIPQLSTPVTAVSTAATVTPPLVIAAPQSETVHTTDQSAVVAEKPPQGQLPAKPPEVAEWSEHKNADGRVYYYNAKTMESTWDKPQVLIEWDAKLAQLQKPDPAATATECNTQINTMLQVNGTEESEEIPMETLPSKEEEEKSDEDEKQKESEEKTEEQKAADKARPVSSTPVPGTPWCVVWTGDGRVFFYNPSQHLSVWEKPEGLVGRADVERMLQGPPGGSPADKKKKEEEDEDEPATKKKKIDKDESKLDDKRETIKQIDAGKEAAIEAEVQAARQRAIVPLEIRMKQFRDMLAEKEVSAFSTWEKELHKIVFDTRYLLLTSKERKQVFEQYVKERAEEERREKHRKLKEKRESFRMLMEEAKLHGKSSFSDFAAKYGKDERFKGIEKMRERESMFSDYVSELRKKEKEEKSTQKERLKAEFMQLLKETSIIERNSRWSEIKKKIDSDPRYKAVESSSRREDWFRDYVKNMEEESDDEDRKQREKQERVEASLREREKEVQRTLSNSLRERDKEREQHKKDEAIQHFKALLADLKVRNSESSWRETRKQLRKDHRWELADLLDRDEKEKLFEEHIDILNKKNKEMFHKLLDETLQITLTSSWKDVKKMIKDDPRYSKFSSSDRKREKEFEDYRYEQIAQAKADFRELLKETKLVTYRSKKMIEENEIHLKDIETILQNDRRYLVLDCIAEDRKKILLSYIDDLDRKGVPPPPTASEPSRRTTK</sequence>
<dbReference type="InterPro" id="IPR045148">
    <property type="entry name" value="TCRG1-like"/>
</dbReference>
<feature type="region of interest" description="Disordered" evidence="2">
    <location>
        <begin position="1049"/>
        <end position="1069"/>
    </location>
</feature>
<evidence type="ECO:0000313" key="6">
    <source>
        <dbReference type="RefSeq" id="XP_036361331.1"/>
    </source>
</evidence>
<dbReference type="PROSITE" id="PS51676">
    <property type="entry name" value="FF"/>
    <property type="match status" value="5"/>
</dbReference>
<reference evidence="6" key="1">
    <citation type="submission" date="2025-08" db="UniProtKB">
        <authorList>
            <consortium name="RefSeq"/>
        </authorList>
    </citation>
    <scope>IDENTIFICATION</scope>
</reference>
<dbReference type="AlphaFoldDB" id="A0A7E6F0G5"/>
<evidence type="ECO:0000259" key="3">
    <source>
        <dbReference type="PROSITE" id="PS50020"/>
    </source>
</evidence>
<feature type="domain" description="FF" evidence="4">
    <location>
        <begin position="983"/>
        <end position="1048"/>
    </location>
</feature>
<feature type="region of interest" description="Disordered" evidence="2">
    <location>
        <begin position="462"/>
        <end position="519"/>
    </location>
</feature>
<dbReference type="FunFam" id="1.10.10.440:FF:000001">
    <property type="entry name" value="Transcription elongation regulator 1 like"/>
    <property type="match status" value="1"/>
</dbReference>
<feature type="domain" description="FF" evidence="4">
    <location>
        <begin position="761"/>
        <end position="816"/>
    </location>
</feature>
<feature type="compositionally biased region" description="Basic and acidic residues" evidence="2">
    <location>
        <begin position="818"/>
        <end position="847"/>
    </location>
</feature>
<accession>A0A7E6F0G5</accession>
<dbReference type="SUPFAM" id="SSF51045">
    <property type="entry name" value="WW domain"/>
    <property type="match status" value="3"/>
</dbReference>
<dbReference type="CDD" id="cd00201">
    <property type="entry name" value="WW"/>
    <property type="match status" value="3"/>
</dbReference>
<feature type="compositionally biased region" description="Pro residues" evidence="2">
    <location>
        <begin position="55"/>
        <end position="134"/>
    </location>
</feature>
<dbReference type="InterPro" id="IPR057565">
    <property type="entry name" value="WW_TCRG1_3rd"/>
</dbReference>
<name>A0A7E6F0G5_9MOLL</name>
<proteinExistence type="predicted"/>
<dbReference type="Gene3D" id="1.10.10.440">
    <property type="entry name" value="FF domain"/>
    <property type="match status" value="6"/>
</dbReference>
<dbReference type="PANTHER" id="PTHR15377">
    <property type="entry name" value="TRANSCRIPTION ELONGATION REGULATOR 1"/>
    <property type="match status" value="1"/>
</dbReference>
<dbReference type="FunFam" id="1.10.10.440:FF:000005">
    <property type="entry name" value="Transcription elongation regulator 1 (CA150)"/>
    <property type="match status" value="1"/>
</dbReference>
<dbReference type="GO" id="GO:0003712">
    <property type="term" value="F:transcription coregulator activity"/>
    <property type="evidence" value="ECO:0007669"/>
    <property type="project" value="TreeGrafter"/>
</dbReference>
<dbReference type="PRINTS" id="PR01217">
    <property type="entry name" value="PRICHEXTENSN"/>
</dbReference>
<feature type="region of interest" description="Disordered" evidence="2">
    <location>
        <begin position="291"/>
        <end position="310"/>
    </location>
</feature>
<feature type="compositionally biased region" description="Basic and acidic residues" evidence="2">
    <location>
        <begin position="588"/>
        <end position="601"/>
    </location>
</feature>
<dbReference type="PROSITE" id="PS01159">
    <property type="entry name" value="WW_DOMAIN_1"/>
    <property type="match status" value="1"/>
</dbReference>
<dbReference type="Pfam" id="PF00397">
    <property type="entry name" value="WW"/>
    <property type="match status" value="2"/>
</dbReference>
<keyword evidence="1" id="KW-0677">Repeat</keyword>
<feature type="domain" description="WW" evidence="3">
    <location>
        <begin position="519"/>
        <end position="548"/>
    </location>
</feature>
<dbReference type="Proteomes" id="UP000515154">
    <property type="component" value="Linkage group LG8"/>
</dbReference>
<feature type="compositionally biased region" description="Gly residues" evidence="2">
    <location>
        <begin position="136"/>
        <end position="145"/>
    </location>
</feature>
<evidence type="ECO:0000256" key="1">
    <source>
        <dbReference type="ARBA" id="ARBA00022737"/>
    </source>
</evidence>
<dbReference type="Gene3D" id="2.20.70.10">
    <property type="match status" value="3"/>
</dbReference>
<dbReference type="InterPro" id="IPR036020">
    <property type="entry name" value="WW_dom_sf"/>
</dbReference>
<dbReference type="FunFam" id="1.10.10.440:FF:000006">
    <property type="entry name" value="Transcription elongation regulator 1 (CA150)"/>
    <property type="match status" value="1"/>
</dbReference>
<dbReference type="GO" id="GO:0070063">
    <property type="term" value="F:RNA polymerase binding"/>
    <property type="evidence" value="ECO:0007669"/>
    <property type="project" value="InterPro"/>
</dbReference>
<feature type="compositionally biased region" description="Pro residues" evidence="2">
    <location>
        <begin position="190"/>
        <end position="227"/>
    </location>
</feature>
<feature type="compositionally biased region" description="Polar residues" evidence="2">
    <location>
        <begin position="228"/>
        <end position="242"/>
    </location>
</feature>
<feature type="domain" description="FF" evidence="4">
    <location>
        <begin position="693"/>
        <end position="748"/>
    </location>
</feature>
<feature type="region of interest" description="Disordered" evidence="2">
    <location>
        <begin position="557"/>
        <end position="601"/>
    </location>
</feature>
<keyword evidence="5" id="KW-1185">Reference proteome</keyword>
<dbReference type="PROSITE" id="PS50020">
    <property type="entry name" value="WW_DOMAIN_2"/>
    <property type="match status" value="3"/>
</dbReference>
<feature type="compositionally biased region" description="Pro residues" evidence="2">
    <location>
        <begin position="146"/>
        <end position="183"/>
    </location>
</feature>
<feature type="compositionally biased region" description="Basic and acidic residues" evidence="2">
    <location>
        <begin position="854"/>
        <end position="866"/>
    </location>
</feature>
<feature type="region of interest" description="Disordered" evidence="2">
    <location>
        <begin position="1"/>
        <end position="242"/>
    </location>
</feature>
<organism evidence="5 6">
    <name type="scientific">Octopus sinensis</name>
    <name type="common">East Asian common octopus</name>
    <dbReference type="NCBI Taxonomy" id="2607531"/>
    <lineage>
        <taxon>Eukaryota</taxon>
        <taxon>Metazoa</taxon>
        <taxon>Spiralia</taxon>
        <taxon>Lophotrochozoa</taxon>
        <taxon>Mollusca</taxon>
        <taxon>Cephalopoda</taxon>
        <taxon>Coleoidea</taxon>
        <taxon>Octopodiformes</taxon>
        <taxon>Octopoda</taxon>
        <taxon>Incirrata</taxon>
        <taxon>Octopodidae</taxon>
        <taxon>Octopus</taxon>
    </lineage>
</organism>
<dbReference type="InterPro" id="IPR001202">
    <property type="entry name" value="WW_dom"/>
</dbReference>
<dbReference type="FunFam" id="2.20.70.10:FF:000049">
    <property type="entry name" value="Transcription elongation regulator 1-like"/>
    <property type="match status" value="1"/>
</dbReference>
<feature type="compositionally biased region" description="Low complexity" evidence="2">
    <location>
        <begin position="295"/>
        <end position="310"/>
    </location>
</feature>
<dbReference type="Pfam" id="PF01846">
    <property type="entry name" value="FF"/>
    <property type="match status" value="6"/>
</dbReference>
<feature type="domain" description="FF" evidence="4">
    <location>
        <begin position="923"/>
        <end position="981"/>
    </location>
</feature>
<gene>
    <name evidence="6" type="primary">LOC115215076</name>
</gene>
<dbReference type="GO" id="GO:0005634">
    <property type="term" value="C:nucleus"/>
    <property type="evidence" value="ECO:0007669"/>
    <property type="project" value="TreeGrafter"/>
</dbReference>
<dbReference type="InterPro" id="IPR036517">
    <property type="entry name" value="FF_domain_sf"/>
</dbReference>